<keyword evidence="7" id="KW-1185">Reference proteome</keyword>
<dbReference type="RefSeq" id="WP_178618756.1">
    <property type="nucleotide sequence ID" value="NZ_JACRSS010000001.1"/>
</dbReference>
<dbReference type="GO" id="GO:0000028">
    <property type="term" value="P:ribosomal small subunit assembly"/>
    <property type="evidence" value="ECO:0007669"/>
    <property type="project" value="TreeGrafter"/>
</dbReference>
<dbReference type="InterPro" id="IPR028989">
    <property type="entry name" value="RimP_N"/>
</dbReference>
<evidence type="ECO:0000259" key="4">
    <source>
        <dbReference type="Pfam" id="PF02576"/>
    </source>
</evidence>
<dbReference type="Pfam" id="PF02576">
    <property type="entry name" value="RimP_N"/>
    <property type="match status" value="1"/>
</dbReference>
<evidence type="ECO:0000259" key="5">
    <source>
        <dbReference type="Pfam" id="PF17384"/>
    </source>
</evidence>
<dbReference type="Proteomes" id="UP000617951">
    <property type="component" value="Unassembled WGS sequence"/>
</dbReference>
<dbReference type="InterPro" id="IPR035956">
    <property type="entry name" value="RimP_N_sf"/>
</dbReference>
<name>A0A926DH66_9FIRM</name>
<comment type="function">
    <text evidence="3">Required for maturation of 30S ribosomal subunits.</text>
</comment>
<feature type="domain" description="Ribosome maturation factor RimP N-terminal" evidence="4">
    <location>
        <begin position="13"/>
        <end position="85"/>
    </location>
</feature>
<gene>
    <name evidence="3" type="primary">rimP</name>
    <name evidence="6" type="ORF">H8693_02440</name>
</gene>
<dbReference type="EMBL" id="JACRSS010000001">
    <property type="protein sequence ID" value="MBC8537791.1"/>
    <property type="molecule type" value="Genomic_DNA"/>
</dbReference>
<dbReference type="Pfam" id="PF17384">
    <property type="entry name" value="DUF150_C"/>
    <property type="match status" value="1"/>
</dbReference>
<evidence type="ECO:0000256" key="3">
    <source>
        <dbReference type="HAMAP-Rule" id="MF_01077"/>
    </source>
</evidence>
<dbReference type="InterPro" id="IPR028998">
    <property type="entry name" value="RimP_C"/>
</dbReference>
<organism evidence="6 7">
    <name type="scientific">Guopingia tenuis</name>
    <dbReference type="NCBI Taxonomy" id="2763656"/>
    <lineage>
        <taxon>Bacteria</taxon>
        <taxon>Bacillati</taxon>
        <taxon>Bacillota</taxon>
        <taxon>Clostridia</taxon>
        <taxon>Christensenellales</taxon>
        <taxon>Christensenellaceae</taxon>
        <taxon>Guopingia</taxon>
    </lineage>
</organism>
<dbReference type="GO" id="GO:0006412">
    <property type="term" value="P:translation"/>
    <property type="evidence" value="ECO:0007669"/>
    <property type="project" value="TreeGrafter"/>
</dbReference>
<dbReference type="PANTHER" id="PTHR33867">
    <property type="entry name" value="RIBOSOME MATURATION FACTOR RIMP"/>
    <property type="match status" value="1"/>
</dbReference>
<keyword evidence="2 3" id="KW-0690">Ribosome biogenesis</keyword>
<feature type="domain" description="Ribosome maturation factor RimP C-terminal" evidence="5">
    <location>
        <begin position="88"/>
        <end position="154"/>
    </location>
</feature>
<comment type="subcellular location">
    <subcellularLocation>
        <location evidence="3">Cytoplasm</location>
    </subcellularLocation>
</comment>
<dbReference type="CDD" id="cd01734">
    <property type="entry name" value="YlxS_C"/>
    <property type="match status" value="1"/>
</dbReference>
<dbReference type="HAMAP" id="MF_01077">
    <property type="entry name" value="RimP"/>
    <property type="match status" value="1"/>
</dbReference>
<reference evidence="6" key="1">
    <citation type="submission" date="2020-08" db="EMBL/GenBank/DDBJ databases">
        <title>Genome public.</title>
        <authorList>
            <person name="Liu C."/>
            <person name="Sun Q."/>
        </authorList>
    </citation>
    <scope>NUCLEOTIDE SEQUENCE</scope>
    <source>
        <strain evidence="6">NSJ-63</strain>
    </source>
</reference>
<evidence type="ECO:0000313" key="7">
    <source>
        <dbReference type="Proteomes" id="UP000617951"/>
    </source>
</evidence>
<evidence type="ECO:0000256" key="2">
    <source>
        <dbReference type="ARBA" id="ARBA00022517"/>
    </source>
</evidence>
<protein>
    <recommendedName>
        <fullName evidence="3">Ribosome maturation factor RimP</fullName>
    </recommendedName>
</protein>
<dbReference type="GO" id="GO:0005829">
    <property type="term" value="C:cytosol"/>
    <property type="evidence" value="ECO:0007669"/>
    <property type="project" value="TreeGrafter"/>
</dbReference>
<sequence>MSKKVEEAVEAVVAPILSQMGFALVDIEYTFKKGGESELVIYIDKPGGVDLDDCEAVSRAIDEPMDIADPISESYVLCVSSPGIDRPLKREKDFQDSIGKKVDVKLYQKQDGKKEFCGTLMRFDEQTLVLADERQKEMQFSREQIAQVRLHIDF</sequence>
<dbReference type="Gene3D" id="2.30.30.180">
    <property type="entry name" value="Ribosome maturation factor RimP, C-terminal domain"/>
    <property type="match status" value="1"/>
</dbReference>
<comment type="caution">
    <text evidence="6">The sequence shown here is derived from an EMBL/GenBank/DDBJ whole genome shotgun (WGS) entry which is preliminary data.</text>
</comment>
<accession>A0A926DH66</accession>
<keyword evidence="1 3" id="KW-0963">Cytoplasm</keyword>
<dbReference type="PANTHER" id="PTHR33867:SF1">
    <property type="entry name" value="RIBOSOME MATURATION FACTOR RIMP"/>
    <property type="match status" value="1"/>
</dbReference>
<comment type="similarity">
    <text evidence="3">Belongs to the RimP family.</text>
</comment>
<dbReference type="AlphaFoldDB" id="A0A926DH66"/>
<dbReference type="Gene3D" id="3.30.300.70">
    <property type="entry name" value="RimP-like superfamily, N-terminal"/>
    <property type="match status" value="1"/>
</dbReference>
<dbReference type="InterPro" id="IPR036847">
    <property type="entry name" value="RimP_C_sf"/>
</dbReference>
<evidence type="ECO:0000256" key="1">
    <source>
        <dbReference type="ARBA" id="ARBA00022490"/>
    </source>
</evidence>
<evidence type="ECO:0000313" key="6">
    <source>
        <dbReference type="EMBL" id="MBC8537791.1"/>
    </source>
</evidence>
<dbReference type="SUPFAM" id="SSF75420">
    <property type="entry name" value="YhbC-like, N-terminal domain"/>
    <property type="match status" value="1"/>
</dbReference>
<dbReference type="InterPro" id="IPR003728">
    <property type="entry name" value="Ribosome_maturation_RimP"/>
</dbReference>
<proteinExistence type="inferred from homology"/>
<dbReference type="SUPFAM" id="SSF74942">
    <property type="entry name" value="YhbC-like, C-terminal domain"/>
    <property type="match status" value="1"/>
</dbReference>
<dbReference type="FunFam" id="3.30.300.70:FF:000001">
    <property type="entry name" value="Ribosome maturation factor RimP"/>
    <property type="match status" value="1"/>
</dbReference>